<dbReference type="AlphaFoldDB" id="A0AA37I8U5"/>
<gene>
    <name evidence="1" type="ORF">CBA19CS42_13265</name>
</gene>
<accession>A0AA37I8U5</accession>
<proteinExistence type="predicted"/>
<evidence type="ECO:0000313" key="1">
    <source>
        <dbReference type="EMBL" id="GJH25491.1"/>
    </source>
</evidence>
<dbReference type="EMBL" id="BPUS01000004">
    <property type="protein sequence ID" value="GJH25491.1"/>
    <property type="molecule type" value="Genomic_DNA"/>
</dbReference>
<sequence>MSLDLYHCGLDSRRFVKPSQLVQADIGQSYGAAFSLIDETLHRAPRIVQRHAFIVNDGAVLIARILLIAWLKCKRRMDQIEIEKLDAEPFTASFESRFDTLRPMIGIP</sequence>
<dbReference type="Proteomes" id="UP001055111">
    <property type="component" value="Unassembled WGS sequence"/>
</dbReference>
<evidence type="ECO:0000313" key="2">
    <source>
        <dbReference type="Proteomes" id="UP001055111"/>
    </source>
</evidence>
<name>A0AA37I8U5_9BURK</name>
<protein>
    <submittedName>
        <fullName evidence="1">Uncharacterized protein</fullName>
    </submittedName>
</protein>
<comment type="caution">
    <text evidence="1">The sequence shown here is derived from an EMBL/GenBank/DDBJ whole genome shotgun (WGS) entry which is preliminary data.</text>
</comment>
<reference evidence="1" key="1">
    <citation type="submission" date="2022-09" db="EMBL/GenBank/DDBJ databases">
        <title>Isolation and characterization of 3-chlorobenzoate degrading bacteria from soils in Shizuoka.</title>
        <authorList>
            <person name="Ifat A."/>
            <person name="Ogawa N."/>
            <person name="Kimbara K."/>
            <person name="Moriuchi R."/>
            <person name="Dohra H."/>
            <person name="Shintani M."/>
        </authorList>
    </citation>
    <scope>NUCLEOTIDE SEQUENCE</scope>
    <source>
        <strain evidence="1">19CS4-2</strain>
    </source>
</reference>
<organism evidence="1 2">
    <name type="scientific">Caballeronia novacaledonica</name>
    <dbReference type="NCBI Taxonomy" id="1544861"/>
    <lineage>
        <taxon>Bacteria</taxon>
        <taxon>Pseudomonadati</taxon>
        <taxon>Pseudomonadota</taxon>
        <taxon>Betaproteobacteria</taxon>
        <taxon>Burkholderiales</taxon>
        <taxon>Burkholderiaceae</taxon>
        <taxon>Caballeronia</taxon>
    </lineage>
</organism>